<evidence type="ECO:0000313" key="1">
    <source>
        <dbReference type="EMBL" id="KKL66244.1"/>
    </source>
</evidence>
<dbReference type="AlphaFoldDB" id="A0A0F9DWY4"/>
<reference evidence="1" key="1">
    <citation type="journal article" date="2015" name="Nature">
        <title>Complex archaea that bridge the gap between prokaryotes and eukaryotes.</title>
        <authorList>
            <person name="Spang A."/>
            <person name="Saw J.H."/>
            <person name="Jorgensen S.L."/>
            <person name="Zaremba-Niedzwiedzka K."/>
            <person name="Martijn J."/>
            <person name="Lind A.E."/>
            <person name="van Eijk R."/>
            <person name="Schleper C."/>
            <person name="Guy L."/>
            <person name="Ettema T.J."/>
        </authorList>
    </citation>
    <scope>NUCLEOTIDE SEQUENCE</scope>
</reference>
<sequence>MSKHTKGPFEVTSSIMVCSPTSKILANCLPTGIESLDVSFEEAVANTQLFASSTELLAACRAVVKYHRENDSGEGELFGLDFVTTCIAAIAKVEEDN</sequence>
<accession>A0A0F9DWY4</accession>
<comment type="caution">
    <text evidence="1">The sequence shown here is derived from an EMBL/GenBank/DDBJ whole genome shotgun (WGS) entry which is preliminary data.</text>
</comment>
<name>A0A0F9DWY4_9ZZZZ</name>
<protein>
    <submittedName>
        <fullName evidence="1">Uncharacterized protein</fullName>
    </submittedName>
</protein>
<gene>
    <name evidence="1" type="ORF">LCGC14_2146910</name>
</gene>
<proteinExistence type="predicted"/>
<organism evidence="1">
    <name type="scientific">marine sediment metagenome</name>
    <dbReference type="NCBI Taxonomy" id="412755"/>
    <lineage>
        <taxon>unclassified sequences</taxon>
        <taxon>metagenomes</taxon>
        <taxon>ecological metagenomes</taxon>
    </lineage>
</organism>
<dbReference type="EMBL" id="LAZR01027270">
    <property type="protein sequence ID" value="KKL66244.1"/>
    <property type="molecule type" value="Genomic_DNA"/>
</dbReference>